<dbReference type="SUPFAM" id="SSF55785">
    <property type="entry name" value="PYP-like sensor domain (PAS domain)"/>
    <property type="match status" value="13"/>
</dbReference>
<feature type="domain" description="PAS" evidence="5">
    <location>
        <begin position="1290"/>
        <end position="1349"/>
    </location>
</feature>
<dbReference type="InterPro" id="IPR050903">
    <property type="entry name" value="Bact_Chemotaxis_MeTrfase"/>
</dbReference>
<dbReference type="EMBL" id="CP034562">
    <property type="protein sequence ID" value="AZQ64515.1"/>
    <property type="molecule type" value="Genomic_DNA"/>
</dbReference>
<dbReference type="Pfam" id="PF18947">
    <property type="entry name" value="HAMP_2"/>
    <property type="match status" value="1"/>
</dbReference>
<keyword evidence="3" id="KW-0175">Coiled coil</keyword>
<dbReference type="Gene3D" id="3.30.450.20">
    <property type="entry name" value="PAS domain"/>
    <property type="match status" value="13"/>
</dbReference>
<feature type="domain" description="PAS" evidence="5">
    <location>
        <begin position="1176"/>
        <end position="1227"/>
    </location>
</feature>
<dbReference type="SMART" id="SM00086">
    <property type="entry name" value="PAC"/>
    <property type="match status" value="13"/>
</dbReference>
<feature type="domain" description="PAS" evidence="5">
    <location>
        <begin position="167"/>
        <end position="239"/>
    </location>
</feature>
<feature type="domain" description="PAC" evidence="6">
    <location>
        <begin position="364"/>
        <end position="416"/>
    </location>
</feature>
<dbReference type="Proteomes" id="UP000267268">
    <property type="component" value="Chromosome 1"/>
</dbReference>
<feature type="domain" description="PAS" evidence="5">
    <location>
        <begin position="658"/>
        <end position="701"/>
    </location>
</feature>
<feature type="coiled-coil region" evidence="3">
    <location>
        <begin position="26"/>
        <end position="53"/>
    </location>
</feature>
<dbReference type="CDD" id="cd11386">
    <property type="entry name" value="MCP_signal"/>
    <property type="match status" value="1"/>
</dbReference>
<protein>
    <submittedName>
        <fullName evidence="8">PAS domain S-box protein</fullName>
    </submittedName>
</protein>
<feature type="domain" description="PAC" evidence="6">
    <location>
        <begin position="1230"/>
        <end position="1282"/>
    </location>
</feature>
<keyword evidence="2" id="KW-0807">Transducer</keyword>
<dbReference type="GO" id="GO:0016020">
    <property type="term" value="C:membrane"/>
    <property type="evidence" value="ECO:0007669"/>
    <property type="project" value="InterPro"/>
</dbReference>
<dbReference type="InterPro" id="IPR035965">
    <property type="entry name" value="PAS-like_dom_sf"/>
</dbReference>
<reference evidence="8 9" key="1">
    <citation type="submission" date="2018-12" db="EMBL/GenBank/DDBJ databases">
        <title>Flammeovirga pectinis sp. nov., isolated from the gut of the Korean scallop, Patinopecten yessoensis.</title>
        <authorList>
            <person name="Bae J.-W."/>
            <person name="Jeong Y.-S."/>
            <person name="Kang W."/>
        </authorList>
    </citation>
    <scope>NUCLEOTIDE SEQUENCE [LARGE SCALE GENOMIC DNA]</scope>
    <source>
        <strain evidence="8 9">L12M1</strain>
    </source>
</reference>
<dbReference type="Pfam" id="PF00015">
    <property type="entry name" value="MCPsignal"/>
    <property type="match status" value="1"/>
</dbReference>
<evidence type="ECO:0000256" key="3">
    <source>
        <dbReference type="SAM" id="Coils"/>
    </source>
</evidence>
<comment type="similarity">
    <text evidence="1">Belongs to the methyl-accepting chemotaxis (MCP) protein family.</text>
</comment>
<dbReference type="InterPro" id="IPR000700">
    <property type="entry name" value="PAS-assoc_C"/>
</dbReference>
<feature type="domain" description="PAC" evidence="6">
    <location>
        <begin position="1352"/>
        <end position="1404"/>
    </location>
</feature>
<feature type="domain" description="PAS" evidence="5">
    <location>
        <begin position="804"/>
        <end position="855"/>
    </location>
</feature>
<dbReference type="SMART" id="SM00091">
    <property type="entry name" value="PAS"/>
    <property type="match status" value="13"/>
</dbReference>
<dbReference type="InterPro" id="IPR000014">
    <property type="entry name" value="PAS"/>
</dbReference>
<dbReference type="PROSITE" id="PS50113">
    <property type="entry name" value="PAC"/>
    <property type="match status" value="13"/>
</dbReference>
<dbReference type="Gene3D" id="1.20.120.1530">
    <property type="match status" value="1"/>
</dbReference>
<evidence type="ECO:0000259" key="6">
    <source>
        <dbReference type="PROSITE" id="PS50113"/>
    </source>
</evidence>
<feature type="domain" description="PAC" evidence="6">
    <location>
        <begin position="1102"/>
        <end position="1154"/>
    </location>
</feature>
<accession>A0A3Q9FU53</accession>
<feature type="domain" description="PAC" evidence="6">
    <location>
        <begin position="605"/>
        <end position="660"/>
    </location>
</feature>
<feature type="domain" description="Methyl-accepting transducer" evidence="4">
    <location>
        <begin position="1803"/>
        <end position="2039"/>
    </location>
</feature>
<dbReference type="Pfam" id="PF13426">
    <property type="entry name" value="PAS_9"/>
    <property type="match status" value="3"/>
</dbReference>
<sequence>MALGDNIKKDRLLSKDDSSAGNERFKKIANEDCKDLKIEVQRLREKSKALDKTVLVVETQLDGTILSCNTIFADTLGYSPQDLLNQPLAKLLSPDTPKNFAESVFSIIEKGETFSGTTQNITKGGKTAWLDVTISPVYDENNKLYKYLMLGLDVTETTQKEQEFSNIQSELDSRINIFNTAALVSETDLYGTITFANETFAKLSGYTPAELIGKPHSIVRHPANPKSLFKELWDKVQNGQMFQGTYRNQARDGSHYWVQATIAPVLDKDGKPIKYIGVRFDVTHQIDQEKEMAAIQEVNSESNGILVLDADEKIIEVNPLLLSMLGYTENDLIGKNHSVILPNESDHLKVDQNRKESLSRGQFVKDTFKRVDARGNVKWLEGTYSVVKDYDGNITKTIGYLQDVTERRLANADNRGKVAAIDASYMRVEFDLDKNILDCNDIFANVVGFSRDELIGISHKKLVDPIYANSQEYEGFWNKLKNGESDKNVYKRVGKEGNVIWLQATYNPVRDHDGNIYKIVKIAEDVTERRLVNADNRGKVAAIDVSYMRVEFDLDRHIIDCNDLFVDAVGFSREQLIGMDHINLVEEEYGRSQEYKNFWNNLKNGEFDKNVYKRIVNGGKEVWLQATYNPVRDHEGNIYKVVKIAEDVTERRLNNSENRAKLSAISDVQAVVELDLNGNVLECNKVFADLMGYTQEELAGNHHSKLVEKAYGSSVEYKRFWEKLNQGVHDEGVYRRVAKDGKLVWLQATYNPIFDLNGTVYKVVKYATDITEQIETQRRSDALKNELESRVNAFNSAALMSETDLNGTITFVNDTFAELSGYTKEELIGQPHSIVRHPSTPKEVFKELWETIQAGKVFKVKYRNLKKNGGYYWVDATLAPILDAEGKPIKYIGIRFDITEQMDQQTEKDGVDEALSKSTGVLELSMSGEVLSANDTILEALGYNEGELIGLHHDSLLSGDQEVISQNNELWSKLAKGQFNVDSYKRKTKLGKDVWLEGSYNPIQDYDGNYVKIVVYLQDITQRRLNNSENRAKIKAIGDVQAVVEFDLNGNITECNELFVETTGYSKNELVGTHHRNLVEESYAKSIEYERFWEKLNQGVHDEGVYRRVTKEGKVIWLQATYNPIFDLNNKAFKVVKYATDITDQVETQRRSDALKNELESRVNAFNSAALMSETDLHGNITFVNDTFAELSGYTKKELIGQPHNIVRHPSTPKEVFKELWETIQAGKVFKVKYRNLKKNGGYYWVDATLAPILDAEGNPVKFIGIRFDITEQMDQQTEKDGVDAAISKSSGVMELTMDAQVTSMNDTLLEVLGYNEGEILNNPHDVLVPVDQDSVIRNKELWAKVQKGQYVVDSFKRIAKDGREVWLEGSYNPIQDYDGNYVKVVSYLQDITDRRIQNADNRGKIAAIDSSYMRVEFDLDAKIIDCNDIFAEATEFSKTELIGMKHMNLVDKAYAESQEYKSFWDHLRQGDFDRNVYKRFTKSGKEVWLQATYNPVRDHDGKFYKIVKIAEDVTQRRLANAENRGKINAILKAQGSVEFDLHGNILEANDNFLSLVGYRLDEIRGKHHSMFVDSEYAHSFEYKQFWEKLRNGEYDGGEYKRIGKTGNEIWLQATYNPIEDSEGNIFKIVKYATDVTEFKTAYNALSDFLEELAKGNFDAKIDIGNVNLDSDIGKMINNNRSLRDNLKTFIDEINRVVQIAGEQGKLSERLEIQGAQGAWKDLADAFNDLLISISEPLLEFQELTKGLAQGDLSKRFRGKATGDIGQMANGLNEAIDSLQSLLLEIEGMSNTVAGSSEQMKDKFSIMDTSTGTVVSSIQEISSGMLEQVARTDESSQLVEDILSAAEDTGNKAHVINRSAESGMESCQNGMMIIKHLVENMNAIENSAGSTSESIEILAKRSEEISRALTVITDIASQTNLLALNAAIEAARAGEAGRGFAVVAEEIRKLAEDSRQSAGGIEKVIQDVQKDVGLATKAIDKMEESVKVGNDATKDASEVFKTILDSSEETLKLSKDVLEATDTQKGSIDSVVQNIEKIVIVSEDTAAGTKNVAGVADEMSTSVKEMGETSEQLNEVAEQLKNGVNKFKLK</sequence>
<feature type="domain" description="PAS" evidence="5">
    <location>
        <begin position="1541"/>
        <end position="1567"/>
    </location>
</feature>
<feature type="domain" description="PAS" evidence="5">
    <location>
        <begin position="56"/>
        <end position="111"/>
    </location>
</feature>
<dbReference type="SUPFAM" id="SSF58104">
    <property type="entry name" value="Methyl-accepting chemotaxis protein (MCP) signaling domain"/>
    <property type="match status" value="1"/>
</dbReference>
<dbReference type="OrthoDB" id="1123498at2"/>
<dbReference type="CDD" id="cd06225">
    <property type="entry name" value="HAMP"/>
    <property type="match status" value="1"/>
</dbReference>
<feature type="domain" description="PAS" evidence="5">
    <location>
        <begin position="1043"/>
        <end position="1072"/>
    </location>
</feature>
<keyword evidence="9" id="KW-1185">Reference proteome</keyword>
<dbReference type="CDD" id="cd00130">
    <property type="entry name" value="PAS"/>
    <property type="match status" value="13"/>
</dbReference>
<dbReference type="PANTHER" id="PTHR24422:SF10">
    <property type="entry name" value="CHEMOTAXIS PROTEIN METHYLTRANSFERASE 2"/>
    <property type="match status" value="1"/>
</dbReference>
<feature type="domain" description="PAC" evidence="6">
    <location>
        <begin position="730"/>
        <end position="782"/>
    </location>
</feature>
<evidence type="ECO:0000256" key="1">
    <source>
        <dbReference type="ARBA" id="ARBA00029447"/>
    </source>
</evidence>
<feature type="domain" description="PAC" evidence="6">
    <location>
        <begin position="858"/>
        <end position="910"/>
    </location>
</feature>
<dbReference type="InterPro" id="IPR004089">
    <property type="entry name" value="MCPsignal_dom"/>
</dbReference>
<dbReference type="SMART" id="SM00283">
    <property type="entry name" value="MA"/>
    <property type="match status" value="1"/>
</dbReference>
<dbReference type="InterPro" id="IPR013655">
    <property type="entry name" value="PAS_fold_3"/>
</dbReference>
<dbReference type="Gene3D" id="1.10.287.950">
    <property type="entry name" value="Methyl-accepting chemotaxis protein"/>
    <property type="match status" value="1"/>
</dbReference>
<evidence type="ECO:0000313" key="9">
    <source>
        <dbReference type="Proteomes" id="UP000267268"/>
    </source>
</evidence>
<evidence type="ECO:0000313" key="8">
    <source>
        <dbReference type="EMBL" id="AZQ64515.1"/>
    </source>
</evidence>
<dbReference type="RefSeq" id="WP_126618280.1">
    <property type="nucleotide sequence ID" value="NZ_CP034562.1"/>
</dbReference>
<evidence type="ECO:0000256" key="2">
    <source>
        <dbReference type="PROSITE-ProRule" id="PRU00284"/>
    </source>
</evidence>
<dbReference type="SMART" id="SM00304">
    <property type="entry name" value="HAMP"/>
    <property type="match status" value="1"/>
</dbReference>
<organism evidence="8 9">
    <name type="scientific">Flammeovirga pectinis</name>
    <dbReference type="NCBI Taxonomy" id="2494373"/>
    <lineage>
        <taxon>Bacteria</taxon>
        <taxon>Pseudomonadati</taxon>
        <taxon>Bacteroidota</taxon>
        <taxon>Cytophagia</taxon>
        <taxon>Cytophagales</taxon>
        <taxon>Flammeovirgaceae</taxon>
        <taxon>Flammeovirga</taxon>
    </lineage>
</organism>
<evidence type="ECO:0000259" key="5">
    <source>
        <dbReference type="PROSITE" id="PS50112"/>
    </source>
</evidence>
<dbReference type="InterPro" id="IPR001610">
    <property type="entry name" value="PAC"/>
</dbReference>
<feature type="domain" description="HAMP" evidence="7">
    <location>
        <begin position="1732"/>
        <end position="1784"/>
    </location>
</feature>
<name>A0A3Q9FU53_9BACT</name>
<feature type="domain" description="PAC" evidence="6">
    <location>
        <begin position="483"/>
        <end position="538"/>
    </location>
</feature>
<gene>
    <name evidence="8" type="ORF">EI427_20585</name>
</gene>
<feature type="domain" description="PAC" evidence="6">
    <location>
        <begin position="1596"/>
        <end position="1648"/>
    </location>
</feature>
<dbReference type="PROSITE" id="PS50885">
    <property type="entry name" value="HAMP"/>
    <property type="match status" value="1"/>
</dbReference>
<dbReference type="NCBIfam" id="TIGR00229">
    <property type="entry name" value="sensory_box"/>
    <property type="match status" value="13"/>
</dbReference>
<evidence type="ECO:0000259" key="7">
    <source>
        <dbReference type="PROSITE" id="PS50885"/>
    </source>
</evidence>
<feature type="domain" description="PAC" evidence="6">
    <location>
        <begin position="979"/>
        <end position="1032"/>
    </location>
</feature>
<dbReference type="PANTHER" id="PTHR24422">
    <property type="entry name" value="CHEMOTAXIS PROTEIN METHYLTRANSFERASE"/>
    <property type="match status" value="1"/>
</dbReference>
<feature type="domain" description="PAS" evidence="5">
    <location>
        <begin position="921"/>
        <end position="950"/>
    </location>
</feature>
<evidence type="ECO:0000259" key="4">
    <source>
        <dbReference type="PROSITE" id="PS50111"/>
    </source>
</evidence>
<dbReference type="Pfam" id="PF08447">
    <property type="entry name" value="PAS_3"/>
    <property type="match status" value="10"/>
</dbReference>
<feature type="domain" description="PAS" evidence="5">
    <location>
        <begin position="288"/>
        <end position="361"/>
    </location>
</feature>
<proteinExistence type="inferred from homology"/>
<dbReference type="GO" id="GO:0007165">
    <property type="term" value="P:signal transduction"/>
    <property type="evidence" value="ECO:0007669"/>
    <property type="project" value="UniProtKB-KW"/>
</dbReference>
<dbReference type="PROSITE" id="PS50111">
    <property type="entry name" value="CHEMOTAXIS_TRANSDUC_2"/>
    <property type="match status" value="1"/>
</dbReference>
<feature type="domain" description="PAC" evidence="6">
    <location>
        <begin position="1471"/>
        <end position="1526"/>
    </location>
</feature>
<dbReference type="InterPro" id="IPR003660">
    <property type="entry name" value="HAMP_dom"/>
</dbReference>
<feature type="domain" description="PAC" evidence="6">
    <location>
        <begin position="240"/>
        <end position="294"/>
    </location>
</feature>
<feature type="domain" description="PAC" evidence="6">
    <location>
        <begin position="114"/>
        <end position="166"/>
    </location>
</feature>
<dbReference type="KEGG" id="fll:EI427_20585"/>
<dbReference type="PROSITE" id="PS50112">
    <property type="entry name" value="PAS"/>
    <property type="match status" value="10"/>
</dbReference>